<gene>
    <name evidence="2" type="ORF">EKE94_07855</name>
</gene>
<protein>
    <recommendedName>
        <fullName evidence="4">Dihydroorotate dehydrogenase</fullName>
    </recommendedName>
</protein>
<evidence type="ECO:0000313" key="3">
    <source>
        <dbReference type="Proteomes" id="UP000285908"/>
    </source>
</evidence>
<feature type="compositionally biased region" description="Low complexity" evidence="1">
    <location>
        <begin position="48"/>
        <end position="57"/>
    </location>
</feature>
<proteinExistence type="predicted"/>
<dbReference type="EMBL" id="RQXX01000002">
    <property type="protein sequence ID" value="RVV98804.1"/>
    <property type="molecule type" value="Genomic_DNA"/>
</dbReference>
<evidence type="ECO:0000313" key="2">
    <source>
        <dbReference type="EMBL" id="RVV98804.1"/>
    </source>
</evidence>
<dbReference type="RefSeq" id="WP_127906036.1">
    <property type="nucleotide sequence ID" value="NZ_RQXX01000002.1"/>
</dbReference>
<feature type="region of interest" description="Disordered" evidence="1">
    <location>
        <begin position="48"/>
        <end position="69"/>
    </location>
</feature>
<feature type="region of interest" description="Disordered" evidence="1">
    <location>
        <begin position="1"/>
        <end position="30"/>
    </location>
</feature>
<comment type="caution">
    <text evidence="2">The sequence shown here is derived from an EMBL/GenBank/DDBJ whole genome shotgun (WGS) entry which is preliminary data.</text>
</comment>
<name>A0A438AJH3_9RHOB</name>
<organism evidence="2 3">
    <name type="scientific">Mesobaculum littorinae</name>
    <dbReference type="NCBI Taxonomy" id="2486419"/>
    <lineage>
        <taxon>Bacteria</taxon>
        <taxon>Pseudomonadati</taxon>
        <taxon>Pseudomonadota</taxon>
        <taxon>Alphaproteobacteria</taxon>
        <taxon>Rhodobacterales</taxon>
        <taxon>Roseobacteraceae</taxon>
        <taxon>Mesobaculum</taxon>
    </lineage>
</organism>
<dbReference type="AlphaFoldDB" id="A0A438AJH3"/>
<evidence type="ECO:0000256" key="1">
    <source>
        <dbReference type="SAM" id="MobiDB-lite"/>
    </source>
</evidence>
<evidence type="ECO:0008006" key="4">
    <source>
        <dbReference type="Google" id="ProtNLM"/>
    </source>
</evidence>
<reference evidence="2 3" key="1">
    <citation type="submission" date="2018-11" db="EMBL/GenBank/DDBJ databases">
        <title>Mesobaculum littorinae gen. nov., sp. nov., isolated from Littorina scabra that represents a novel genus of the order Rhodobacteraceae.</title>
        <authorList>
            <person name="Li F."/>
        </authorList>
    </citation>
    <scope>NUCLEOTIDE SEQUENCE [LARGE SCALE GENOMIC DNA]</scope>
    <source>
        <strain evidence="2 3">M0103</strain>
    </source>
</reference>
<sequence length="158" mass="15784">MTQSDGTPPTDPGRDDPLDALFAQARRTSPVPSARLIDAVLRDAAAEASAQAPATQKAVRHGNDARHGNAARRGWLARLGGALGGWPGVAGLTAAAAAGVWIGAAAGQGTGTLSRIAQLAVPGAASGIYASAPQSTEEEAASYVLADLLPAIPLGEEE</sequence>
<keyword evidence="3" id="KW-1185">Reference proteome</keyword>
<accession>A0A438AJH3</accession>
<dbReference type="Proteomes" id="UP000285908">
    <property type="component" value="Unassembled WGS sequence"/>
</dbReference>